<accession>A0ABQ2F2T7</accession>
<dbReference type="RefSeq" id="WP_386839532.1">
    <property type="nucleotide sequence ID" value="NZ_JBHUEV010000002.1"/>
</dbReference>
<evidence type="ECO:0000256" key="1">
    <source>
        <dbReference type="SAM" id="MobiDB-lite"/>
    </source>
</evidence>
<dbReference type="Proteomes" id="UP000647587">
    <property type="component" value="Unassembled WGS sequence"/>
</dbReference>
<reference evidence="3" key="1">
    <citation type="journal article" date="2019" name="Int. J. Syst. Evol. Microbiol.">
        <title>The Global Catalogue of Microorganisms (GCM) 10K type strain sequencing project: providing services to taxonomists for standard genome sequencing and annotation.</title>
        <authorList>
            <consortium name="The Broad Institute Genomics Platform"/>
            <consortium name="The Broad Institute Genome Sequencing Center for Infectious Disease"/>
            <person name="Wu L."/>
            <person name="Ma J."/>
        </authorList>
    </citation>
    <scope>NUCLEOTIDE SEQUENCE [LARGE SCALE GENOMIC DNA]</scope>
    <source>
        <strain evidence="3">JCM 30331</strain>
    </source>
</reference>
<dbReference type="EMBL" id="BMPP01000016">
    <property type="protein sequence ID" value="GGK36629.1"/>
    <property type="molecule type" value="Genomic_DNA"/>
</dbReference>
<gene>
    <name evidence="2" type="ORF">GCM10008955_33050</name>
</gene>
<proteinExistence type="predicted"/>
<evidence type="ECO:0000313" key="2">
    <source>
        <dbReference type="EMBL" id="GGK36629.1"/>
    </source>
</evidence>
<feature type="region of interest" description="Disordered" evidence="1">
    <location>
        <begin position="1"/>
        <end position="24"/>
    </location>
</feature>
<comment type="caution">
    <text evidence="2">The sequence shown here is derived from an EMBL/GenBank/DDBJ whole genome shotgun (WGS) entry which is preliminary data.</text>
</comment>
<keyword evidence="3" id="KW-1185">Reference proteome</keyword>
<name>A0ABQ2F2T7_9DEIO</name>
<evidence type="ECO:0000313" key="3">
    <source>
        <dbReference type="Proteomes" id="UP000647587"/>
    </source>
</evidence>
<sequence>MMDTLEGSLLKVEHASAHEDPRGVSLSHEVITRAQELSVPEVEVRARLALAWTLMEQKPTEAHEHVRMATYLAEAIGHPGLQARAHCLAARMAV</sequence>
<feature type="compositionally biased region" description="Basic and acidic residues" evidence="1">
    <location>
        <begin position="11"/>
        <end position="22"/>
    </location>
</feature>
<organism evidence="2 3">
    <name type="scientific">Deinococcus malanensis</name>
    <dbReference type="NCBI Taxonomy" id="1706855"/>
    <lineage>
        <taxon>Bacteria</taxon>
        <taxon>Thermotogati</taxon>
        <taxon>Deinococcota</taxon>
        <taxon>Deinococci</taxon>
        <taxon>Deinococcales</taxon>
        <taxon>Deinococcaceae</taxon>
        <taxon>Deinococcus</taxon>
    </lineage>
</organism>
<protein>
    <submittedName>
        <fullName evidence="2">Uncharacterized protein</fullName>
    </submittedName>
</protein>